<feature type="transmembrane region" description="Helical" evidence="2">
    <location>
        <begin position="335"/>
        <end position="358"/>
    </location>
</feature>
<dbReference type="GO" id="GO:0000977">
    <property type="term" value="F:RNA polymerase II transcription regulatory region sequence-specific DNA binding"/>
    <property type="evidence" value="ECO:0007669"/>
    <property type="project" value="TreeGrafter"/>
</dbReference>
<dbReference type="OrthoDB" id="6512771at2759"/>
<feature type="transmembrane region" description="Helical" evidence="2">
    <location>
        <begin position="293"/>
        <end position="314"/>
    </location>
</feature>
<organism evidence="4 5">
    <name type="scientific">Phialocephala subalpina</name>
    <dbReference type="NCBI Taxonomy" id="576137"/>
    <lineage>
        <taxon>Eukaryota</taxon>
        <taxon>Fungi</taxon>
        <taxon>Dikarya</taxon>
        <taxon>Ascomycota</taxon>
        <taxon>Pezizomycotina</taxon>
        <taxon>Leotiomycetes</taxon>
        <taxon>Helotiales</taxon>
        <taxon>Mollisiaceae</taxon>
        <taxon>Phialocephala</taxon>
        <taxon>Phialocephala fortinii species complex</taxon>
    </lineage>
</organism>
<dbReference type="GO" id="GO:0000981">
    <property type="term" value="F:DNA-binding transcription factor activity, RNA polymerase II-specific"/>
    <property type="evidence" value="ECO:0007669"/>
    <property type="project" value="TreeGrafter"/>
</dbReference>
<dbReference type="InterPro" id="IPR034078">
    <property type="entry name" value="NFX1_fam"/>
</dbReference>
<dbReference type="STRING" id="576137.A0A1L7XIX7"/>
<keyword evidence="5" id="KW-1185">Reference proteome</keyword>
<evidence type="ECO:0000313" key="4">
    <source>
        <dbReference type="EMBL" id="CZR64990.1"/>
    </source>
</evidence>
<keyword evidence="1" id="KW-0862">Zinc</keyword>
<dbReference type="AlphaFoldDB" id="A0A1L7XIX7"/>
<dbReference type="SUPFAM" id="SSF57850">
    <property type="entry name" value="RING/U-box"/>
    <property type="match status" value="1"/>
</dbReference>
<keyword evidence="2" id="KW-0812">Transmembrane</keyword>
<dbReference type="PANTHER" id="PTHR12360">
    <property type="entry name" value="NUCLEAR TRANSCRIPTION FACTOR, X-BOX BINDING 1 NFX1"/>
    <property type="match status" value="1"/>
</dbReference>
<keyword evidence="1" id="KW-0863">Zinc-finger</keyword>
<proteinExistence type="predicted"/>
<evidence type="ECO:0000259" key="3">
    <source>
        <dbReference type="PROSITE" id="PS50089"/>
    </source>
</evidence>
<dbReference type="Gene3D" id="3.30.40.10">
    <property type="entry name" value="Zinc/RING finger domain, C3HC4 (zinc finger)"/>
    <property type="match status" value="1"/>
</dbReference>
<evidence type="ECO:0000256" key="1">
    <source>
        <dbReference type="PROSITE-ProRule" id="PRU00175"/>
    </source>
</evidence>
<name>A0A1L7XIX7_9HELO</name>
<dbReference type="Pfam" id="PF13639">
    <property type="entry name" value="zf-RING_2"/>
    <property type="match status" value="1"/>
</dbReference>
<sequence length="624" mass="69945">MFNAIRHATWNAEPDHDIVLDAVSVKQDDPPVCPKQERGNQIIQDLMNGKADRVICHDEIDAETQLWSCKSCHHIYHFTCIKAWAEKKGTFTWPCPTCKTLQVGKASNMVPSCWCGRRLQEKLSYTGNSCGAICFKPNKCTGNPTAPCLSNCSKVCHPGPCEPVVCNDWCPSQRDKPFGRTPATANMSPVEYHRQMNRVERQEAGSQQNSASGSREFASVMGAQRLVPDEDGHANLPERNAKYYSRRAIWAFVGLIIITAPFLYWMISRIDRLTRPLEHRHFTEKMRGKESGLTIAAVVVLTPFFGIIGLALANCASKAIFMGFNISRFSLGTKLIIYLLAICFAAALSLDVFVLAAAGPHAAWKDQMKDSCRGFDTRVKLDNQKDYGSSSIPSSSFTLYVPDTLEEPIRQIGIDEFKMTVPVEKSKLSTDPFYSYHRMTGTLSPEIHVAINFDLYKHMWRIMNLTCTSPPNPNSNDTTLPQGTTEAIFKTGTWTQTTRDNPHVLIPEISLQIPNMHYFTTHCVYQPFMKVYSTSGLSPAQITKQGIREWSPKNEKEVVMRTAAFGYYPDNLQVCARRADYEAGGQKMKGLREDVVVPLGLIAALRLQMKTDGRFKNGCSYTLS</sequence>
<dbReference type="PANTHER" id="PTHR12360:SF12">
    <property type="entry name" value="TRANSCRIPTIONAL REPRESSOR NF-X1"/>
    <property type="match status" value="1"/>
</dbReference>
<dbReference type="GO" id="GO:0008270">
    <property type="term" value="F:zinc ion binding"/>
    <property type="evidence" value="ECO:0007669"/>
    <property type="project" value="UniProtKB-KW"/>
</dbReference>
<feature type="transmembrane region" description="Helical" evidence="2">
    <location>
        <begin position="248"/>
        <end position="267"/>
    </location>
</feature>
<reference evidence="4 5" key="1">
    <citation type="submission" date="2016-03" db="EMBL/GenBank/DDBJ databases">
        <authorList>
            <person name="Ploux O."/>
        </authorList>
    </citation>
    <scope>NUCLEOTIDE SEQUENCE [LARGE SCALE GENOMIC DNA]</scope>
    <source>
        <strain evidence="4 5">UAMH 11012</strain>
    </source>
</reference>
<gene>
    <name evidence="4" type="ORF">PAC_14890</name>
</gene>
<dbReference type="InterPro" id="IPR001841">
    <property type="entry name" value="Znf_RING"/>
</dbReference>
<keyword evidence="2" id="KW-0472">Membrane</keyword>
<dbReference type="PROSITE" id="PS50089">
    <property type="entry name" value="ZF_RING_2"/>
    <property type="match status" value="1"/>
</dbReference>
<feature type="domain" description="RING-type" evidence="3">
    <location>
        <begin position="55"/>
        <end position="99"/>
    </location>
</feature>
<dbReference type="InterPro" id="IPR013083">
    <property type="entry name" value="Znf_RING/FYVE/PHD"/>
</dbReference>
<dbReference type="GO" id="GO:0000122">
    <property type="term" value="P:negative regulation of transcription by RNA polymerase II"/>
    <property type="evidence" value="ECO:0007669"/>
    <property type="project" value="TreeGrafter"/>
</dbReference>
<keyword evidence="2" id="KW-1133">Transmembrane helix</keyword>
<dbReference type="GO" id="GO:0005634">
    <property type="term" value="C:nucleus"/>
    <property type="evidence" value="ECO:0007669"/>
    <property type="project" value="TreeGrafter"/>
</dbReference>
<evidence type="ECO:0000256" key="2">
    <source>
        <dbReference type="SAM" id="Phobius"/>
    </source>
</evidence>
<dbReference type="EMBL" id="FJOG01000028">
    <property type="protein sequence ID" value="CZR64990.1"/>
    <property type="molecule type" value="Genomic_DNA"/>
</dbReference>
<dbReference type="Proteomes" id="UP000184330">
    <property type="component" value="Unassembled WGS sequence"/>
</dbReference>
<evidence type="ECO:0000313" key="5">
    <source>
        <dbReference type="Proteomes" id="UP000184330"/>
    </source>
</evidence>
<keyword evidence="1" id="KW-0479">Metal-binding</keyword>
<accession>A0A1L7XIX7</accession>
<protein>
    <recommendedName>
        <fullName evidence="3">RING-type domain-containing protein</fullName>
    </recommendedName>
</protein>